<gene>
    <name evidence="1" type="ORF">SAMN05192543_103166</name>
</gene>
<dbReference type="EMBL" id="FOQU01000003">
    <property type="protein sequence ID" value="SFI45622.1"/>
    <property type="molecule type" value="Genomic_DNA"/>
</dbReference>
<protein>
    <submittedName>
        <fullName evidence="1">Uncharacterized protein</fullName>
    </submittedName>
</protein>
<accession>A0A1I3ICF9</accession>
<proteinExistence type="predicted"/>
<sequence>MQQTLMLKRRRLIVGGIALVSTAHFRFVAAQTAERSAFRFNGADYFFRWSDDTLFEFTPPGQTNLDTWSDMVSVVIYRGVKTADDLASAANSLLDSTKAKGAVLKTRSVPRTPDRPAEHFIASMMAAPGVVEGVFTRFVLMDGVGYALIFSHRFYGEDLHKTAQLLGDWENAHGADMEKALMSFEPVPGVSALEKWKRAGPSKD</sequence>
<organism evidence="1 2">
    <name type="scientific">Paraburkholderia megapolitana</name>
    <dbReference type="NCBI Taxonomy" id="420953"/>
    <lineage>
        <taxon>Bacteria</taxon>
        <taxon>Pseudomonadati</taxon>
        <taxon>Pseudomonadota</taxon>
        <taxon>Betaproteobacteria</taxon>
        <taxon>Burkholderiales</taxon>
        <taxon>Burkholderiaceae</taxon>
        <taxon>Paraburkholderia</taxon>
    </lineage>
</organism>
<keyword evidence="2" id="KW-1185">Reference proteome</keyword>
<dbReference type="Proteomes" id="UP000199548">
    <property type="component" value="Unassembled WGS sequence"/>
</dbReference>
<evidence type="ECO:0000313" key="1">
    <source>
        <dbReference type="EMBL" id="SFI45622.1"/>
    </source>
</evidence>
<dbReference type="OrthoDB" id="556852at2"/>
<dbReference type="RefSeq" id="WP_091011104.1">
    <property type="nucleotide sequence ID" value="NZ_CP041745.1"/>
</dbReference>
<dbReference type="AlphaFoldDB" id="A0A1I3ICF9"/>
<evidence type="ECO:0000313" key="2">
    <source>
        <dbReference type="Proteomes" id="UP000199548"/>
    </source>
</evidence>
<reference evidence="1 2" key="1">
    <citation type="submission" date="2016-10" db="EMBL/GenBank/DDBJ databases">
        <authorList>
            <person name="de Groot N.N."/>
        </authorList>
    </citation>
    <scope>NUCLEOTIDE SEQUENCE [LARGE SCALE GENOMIC DNA]</scope>
    <source>
        <strain evidence="1 2">LMG 23650</strain>
    </source>
</reference>
<name>A0A1I3ICF9_9BURK</name>